<sequence length="243" mass="26246">MPGLFSELVLLYDFPHPPFGGEPAEDKAAMEATEVKDLIDEAHEREKAKRHAAAPRHPDGREEGGHGVKTSTAIYISLLAAVLAIVSVAGSNAGKELIASAIESSDSFAYYQAKTQRQISLRLAADEIELLSAGMPAEAQAKALQRSAEYRQAAERMEADEGKNSRKDLLAKAKAAEVRRDHAAAQDPYFDFAEGMLQLAIVLASVFAITDKVFILWISRALALAGLLMAVDGFTLILPLPFL</sequence>
<feature type="compositionally biased region" description="Basic and acidic residues" evidence="1">
    <location>
        <begin position="56"/>
        <end position="66"/>
    </location>
</feature>
<dbReference type="EMBL" id="CP015285">
    <property type="protein sequence ID" value="ANC92050.1"/>
    <property type="molecule type" value="Genomic_DNA"/>
</dbReference>
<dbReference type="InterPro" id="IPR025570">
    <property type="entry name" value="DUF4337"/>
</dbReference>
<evidence type="ECO:0000313" key="3">
    <source>
        <dbReference type="EMBL" id="ANC92050.1"/>
    </source>
</evidence>
<keyword evidence="2" id="KW-0812">Transmembrane</keyword>
<evidence type="ECO:0000313" key="4">
    <source>
        <dbReference type="Proteomes" id="UP000077405"/>
    </source>
</evidence>
<feature type="region of interest" description="Disordered" evidence="1">
    <location>
        <begin position="44"/>
        <end position="67"/>
    </location>
</feature>
<reference evidence="3 4" key="1">
    <citation type="journal article" date="2013" name="Int. J. Syst. Evol. Microbiol.">
        <title>Azospirillum humicireducens sp. nov., a nitrogen-fixing bacterium isolated from a microbial fuel cell.</title>
        <authorList>
            <person name="Zhou S."/>
            <person name="Han L."/>
            <person name="Wang Y."/>
            <person name="Yang G."/>
            <person name="Zhuang L."/>
            <person name="Hu P."/>
        </authorList>
    </citation>
    <scope>NUCLEOTIDE SEQUENCE [LARGE SCALE GENOMIC DNA]</scope>
    <source>
        <strain evidence="3 4">SgZ-5</strain>
    </source>
</reference>
<dbReference type="Pfam" id="PF14235">
    <property type="entry name" value="DUF4337"/>
    <property type="match status" value="1"/>
</dbReference>
<keyword evidence="4" id="KW-1185">Reference proteome</keyword>
<feature type="transmembrane region" description="Helical" evidence="2">
    <location>
        <begin position="215"/>
        <end position="238"/>
    </location>
</feature>
<dbReference type="AlphaFoldDB" id="A0A160JGI3"/>
<gene>
    <name evidence="3" type="ORF">A6A40_09110</name>
</gene>
<evidence type="ECO:0000256" key="1">
    <source>
        <dbReference type="SAM" id="MobiDB-lite"/>
    </source>
</evidence>
<dbReference type="STRING" id="1226968.A6A40_09110"/>
<evidence type="ECO:0000256" key="2">
    <source>
        <dbReference type="SAM" id="Phobius"/>
    </source>
</evidence>
<organism evidence="3 4">
    <name type="scientific">Azospirillum humicireducens</name>
    <dbReference type="NCBI Taxonomy" id="1226968"/>
    <lineage>
        <taxon>Bacteria</taxon>
        <taxon>Pseudomonadati</taxon>
        <taxon>Pseudomonadota</taxon>
        <taxon>Alphaproteobacteria</taxon>
        <taxon>Rhodospirillales</taxon>
        <taxon>Azospirillaceae</taxon>
        <taxon>Azospirillum</taxon>
    </lineage>
</organism>
<dbReference type="KEGG" id="ahu:A6A40_09110"/>
<name>A0A160JGI3_9PROT</name>
<keyword evidence="2" id="KW-1133">Transmembrane helix</keyword>
<feature type="transmembrane region" description="Helical" evidence="2">
    <location>
        <begin position="189"/>
        <end position="209"/>
    </location>
</feature>
<dbReference type="Proteomes" id="UP000077405">
    <property type="component" value="Chromosome"/>
</dbReference>
<accession>A0A160JGI3</accession>
<keyword evidence="2" id="KW-0472">Membrane</keyword>
<proteinExistence type="predicted"/>
<protein>
    <submittedName>
        <fullName evidence="3">DUF4337 domain-containing protein</fullName>
    </submittedName>
</protein>